<dbReference type="Proteomes" id="UP000001818">
    <property type="component" value="Chromosome"/>
</dbReference>
<keyword evidence="6 8" id="KW-1133">Transmembrane helix</keyword>
<dbReference type="HOGENOM" id="CLU_002755_1_2_5"/>
<dbReference type="Pfam" id="PF00873">
    <property type="entry name" value="ACR_tran"/>
    <property type="match status" value="1"/>
</dbReference>
<dbReference type="GO" id="GO:0042910">
    <property type="term" value="F:xenobiotic transmembrane transporter activity"/>
    <property type="evidence" value="ECO:0007669"/>
    <property type="project" value="TreeGrafter"/>
</dbReference>
<dbReference type="Gene3D" id="3.30.2090.10">
    <property type="entry name" value="Multidrug efflux transporter AcrB TolC docking domain, DN and DC subdomains"/>
    <property type="match status" value="2"/>
</dbReference>
<evidence type="ECO:0000256" key="7">
    <source>
        <dbReference type="ARBA" id="ARBA00023136"/>
    </source>
</evidence>
<comment type="subcellular location">
    <subcellularLocation>
        <location evidence="1">Cell membrane</location>
        <topology evidence="1">Multi-pass membrane protein</topology>
    </subcellularLocation>
</comment>
<feature type="transmembrane region" description="Helical" evidence="8">
    <location>
        <begin position="1004"/>
        <end position="1030"/>
    </location>
</feature>
<dbReference type="Gene3D" id="3.30.70.1430">
    <property type="entry name" value="Multidrug efflux transporter AcrB pore domain"/>
    <property type="match status" value="2"/>
</dbReference>
<feature type="transmembrane region" description="Helical" evidence="8">
    <location>
        <begin position="914"/>
        <end position="938"/>
    </location>
</feature>
<dbReference type="PRINTS" id="PR00702">
    <property type="entry name" value="ACRIFLAVINRP"/>
</dbReference>
<evidence type="ECO:0000256" key="8">
    <source>
        <dbReference type="SAM" id="Phobius"/>
    </source>
</evidence>
<dbReference type="GO" id="GO:0005886">
    <property type="term" value="C:plasma membrane"/>
    <property type="evidence" value="ECO:0007669"/>
    <property type="project" value="UniProtKB-SubCell"/>
</dbReference>
<reference evidence="9 10" key="1">
    <citation type="submission" date="2006-03" db="EMBL/GenBank/DDBJ databases">
        <title>Complete sequence of Rhodopseudomonas palustris BisB5.</title>
        <authorList>
            <consortium name="US DOE Joint Genome Institute"/>
            <person name="Copeland A."/>
            <person name="Lucas S."/>
            <person name="Lapidus A."/>
            <person name="Barry K."/>
            <person name="Detter J.C."/>
            <person name="Glavina del Rio T."/>
            <person name="Hammon N."/>
            <person name="Israni S."/>
            <person name="Dalin E."/>
            <person name="Tice H."/>
            <person name="Pitluck S."/>
            <person name="Chain P."/>
            <person name="Malfatti S."/>
            <person name="Shin M."/>
            <person name="Vergez L."/>
            <person name="Schmutz J."/>
            <person name="Larimer F."/>
            <person name="Land M."/>
            <person name="Hauser L."/>
            <person name="Pelletier D.A."/>
            <person name="Kyrpides N."/>
            <person name="Lykidis A."/>
            <person name="Oda Y."/>
            <person name="Harwood C.S."/>
            <person name="Richardson P."/>
        </authorList>
    </citation>
    <scope>NUCLEOTIDE SEQUENCE [LARGE SCALE GENOMIC DNA]</scope>
    <source>
        <strain evidence="9 10">BisB5</strain>
    </source>
</reference>
<name>Q136L9_RHOPS</name>
<feature type="transmembrane region" description="Helical" evidence="8">
    <location>
        <begin position="524"/>
        <end position="543"/>
    </location>
</feature>
<dbReference type="eggNOG" id="COG3696">
    <property type="taxonomic scope" value="Bacteria"/>
</dbReference>
<comment type="similarity">
    <text evidence="2">Belongs to the resistance-nodulation-cell division (RND) (TC 2.A.6) family.</text>
</comment>
<dbReference type="InterPro" id="IPR027463">
    <property type="entry name" value="AcrB_DN_DC_subdom"/>
</dbReference>
<feature type="transmembrane region" description="Helical" evidence="8">
    <location>
        <begin position="344"/>
        <end position="367"/>
    </location>
</feature>
<dbReference type="NCBIfam" id="TIGR00914">
    <property type="entry name" value="2A0601"/>
    <property type="match status" value="1"/>
</dbReference>
<keyword evidence="4" id="KW-1003">Cell membrane</keyword>
<dbReference type="BioCyc" id="RPAL316057:RPD_RS13795-MONOMER"/>
<dbReference type="SUPFAM" id="SSF82866">
    <property type="entry name" value="Multidrug efflux transporter AcrB transmembrane domain"/>
    <property type="match status" value="2"/>
</dbReference>
<dbReference type="PANTHER" id="PTHR32063">
    <property type="match status" value="1"/>
</dbReference>
<dbReference type="InterPro" id="IPR001036">
    <property type="entry name" value="Acrflvin-R"/>
</dbReference>
<dbReference type="GO" id="GO:0008324">
    <property type="term" value="F:monoatomic cation transmembrane transporter activity"/>
    <property type="evidence" value="ECO:0007669"/>
    <property type="project" value="InterPro"/>
</dbReference>
<dbReference type="SUPFAM" id="SSF82693">
    <property type="entry name" value="Multidrug efflux transporter AcrB pore domain, PN1, PN2, PC1 and PC2 subdomains"/>
    <property type="match status" value="2"/>
</dbReference>
<accession>Q136L9</accession>
<evidence type="ECO:0000256" key="6">
    <source>
        <dbReference type="ARBA" id="ARBA00022989"/>
    </source>
</evidence>
<dbReference type="InterPro" id="IPR004763">
    <property type="entry name" value="CusA-like"/>
</dbReference>
<feature type="transmembrane region" description="Helical" evidence="8">
    <location>
        <begin position="473"/>
        <end position="494"/>
    </location>
</feature>
<evidence type="ECO:0000256" key="2">
    <source>
        <dbReference type="ARBA" id="ARBA00010942"/>
    </source>
</evidence>
<evidence type="ECO:0000256" key="1">
    <source>
        <dbReference type="ARBA" id="ARBA00004651"/>
    </source>
</evidence>
<dbReference type="PANTHER" id="PTHR32063:SF19">
    <property type="entry name" value="CATION EFFLUX SYSTEM PROTEIN CUSA"/>
    <property type="match status" value="1"/>
</dbReference>
<evidence type="ECO:0000256" key="3">
    <source>
        <dbReference type="ARBA" id="ARBA00022448"/>
    </source>
</evidence>
<evidence type="ECO:0000256" key="4">
    <source>
        <dbReference type="ARBA" id="ARBA00022475"/>
    </source>
</evidence>
<proteinExistence type="inferred from homology"/>
<feature type="transmembrane region" description="Helical" evidence="8">
    <location>
        <begin position="12"/>
        <end position="32"/>
    </location>
</feature>
<evidence type="ECO:0000313" key="10">
    <source>
        <dbReference type="Proteomes" id="UP000001818"/>
    </source>
</evidence>
<organism evidence="9 10">
    <name type="scientific">Rhodopseudomonas palustris (strain BisB5)</name>
    <dbReference type="NCBI Taxonomy" id="316057"/>
    <lineage>
        <taxon>Bacteria</taxon>
        <taxon>Pseudomonadati</taxon>
        <taxon>Pseudomonadota</taxon>
        <taxon>Alphaproteobacteria</taxon>
        <taxon>Hyphomicrobiales</taxon>
        <taxon>Nitrobacteraceae</taxon>
        <taxon>Rhodopseudomonas</taxon>
    </lineage>
</organism>
<feature type="transmembrane region" description="Helical" evidence="8">
    <location>
        <begin position="888"/>
        <end position="908"/>
    </location>
</feature>
<sequence length="1043" mass="112521" precursor="true">MIARVIAWSAHNLLLVLFGAGFAAAAGLYALLHLPLDAIPDLSDTQVVIYTEYPGQAPQVIEDQVTYPLTTAMLTVPKSKVVRGFSFFGASFVYVIFEDGTDIYWARSRVLEFLNGAAARLPAGVAPTIGPDATGVGWVYQYAVVSKELNLADTRSLQDWTLRFALAKAEGVAEVASIGGFVKQYNVVLDPQRMRDRGITMQRMRETIRSSNADVGGRTVELSEFEYVIRGKGYLKDINDLGNIVLKTSNGTPVLLRDVARVELGPDERRGIAELNGEGEVASGIVLQRFGVNALDVIENVKKRFKEIASSLPKSVEIVPVYDRSNLIYAAVETLKTTLLEESLVVAAVCIVFLLHVRSALVAILMLPVGVLMAFGAMKLIGLGSNIMSLGGIAIAIGAMVDAAIVMIENAHKHLERAEPGRSRVSVLIEAASEVGPALFFSLLIITVSFMPIFTLESQEGRLFSPLAFTKTFAMAAAALLSVTLVPALMVIFVRGRFVPEHKNIVNRALIFVYRPVISGVLRAKVAVILLALVVLGVSIWPARQLGTEFMPALDEGTLLYMPTTLPGISITKAGELLQMQDRIIRGFPEVASVYGKAGRAATATDPAPIEMFETVINLKPKEQWRPGLTTDGLIAELDKALQFPGVSNAWTMPIKARIDMLSTGIRTPVGVKVMGTDLVEIDKLAKQIERVLKAVPGTLSAYAERAIGGYYLEITPDRAALARYGLLIQDMQDAIAIALGGQTVTTTVEGRQRFSVNMRYPRELRDNPKAIASDVLVPLPGGGAVPLGEVATVTPTRGPTSIRTENGQLATYIYVDIRDRDLGGYVADAKRAVQASIAFPQGSYVVWSGQYEYLERAAARLKIVVPVTLMIIFLLLYLNFRSLTETLIVMLSLPFALVGGLWMMWALGFNLSVAVAVGFIALAGVAAETGVVMLIYLDHALDAMKATRAAEGRPLSLSDLHAAIMEGAVDRVRPKMMTVVAIMAGLLPILWSTGAGSEIMQRIAVPMIGGMVSSTLLTLIVIPAIYGLIKGFRLPKQGDAAA</sequence>
<feature type="transmembrane region" description="Helical" evidence="8">
    <location>
        <begin position="428"/>
        <end position="453"/>
    </location>
</feature>
<dbReference type="STRING" id="316057.RPD_2741"/>
<feature type="transmembrane region" description="Helical" evidence="8">
    <location>
        <begin position="975"/>
        <end position="992"/>
    </location>
</feature>
<dbReference type="SUPFAM" id="SSF82714">
    <property type="entry name" value="Multidrug efflux transporter AcrB TolC docking domain, DN and DC subdomains"/>
    <property type="match status" value="2"/>
</dbReference>
<feature type="transmembrane region" description="Helical" evidence="8">
    <location>
        <begin position="387"/>
        <end position="408"/>
    </location>
</feature>
<dbReference type="KEGG" id="rpd:RPD_2741"/>
<evidence type="ECO:0000313" key="9">
    <source>
        <dbReference type="EMBL" id="ABE39970.1"/>
    </source>
</evidence>
<keyword evidence="7 8" id="KW-0472">Membrane</keyword>
<feature type="transmembrane region" description="Helical" evidence="8">
    <location>
        <begin position="81"/>
        <end position="97"/>
    </location>
</feature>
<evidence type="ECO:0000256" key="5">
    <source>
        <dbReference type="ARBA" id="ARBA00022692"/>
    </source>
</evidence>
<gene>
    <name evidence="9" type="ordered locus">RPD_2741</name>
</gene>
<dbReference type="EMBL" id="CP000283">
    <property type="protein sequence ID" value="ABE39970.1"/>
    <property type="molecule type" value="Genomic_DNA"/>
</dbReference>
<protein>
    <submittedName>
        <fullName evidence="9">Heavy metal efflux pump CzcA</fullName>
    </submittedName>
</protein>
<feature type="transmembrane region" description="Helical" evidence="8">
    <location>
        <begin position="864"/>
        <end position="881"/>
    </location>
</feature>
<keyword evidence="5 8" id="KW-0812">Transmembrane</keyword>
<dbReference type="AlphaFoldDB" id="Q136L9"/>
<dbReference type="Gene3D" id="3.30.70.1320">
    <property type="entry name" value="Multidrug efflux transporter AcrB pore domain like"/>
    <property type="match status" value="1"/>
</dbReference>
<dbReference type="Gene3D" id="1.20.1640.10">
    <property type="entry name" value="Multidrug efflux transporter AcrB transmembrane domain"/>
    <property type="match status" value="2"/>
</dbReference>
<dbReference type="Gene3D" id="3.30.70.1440">
    <property type="entry name" value="Multidrug efflux transporter AcrB pore domain"/>
    <property type="match status" value="1"/>
</dbReference>
<keyword evidence="3" id="KW-0813">Transport</keyword>